<name>A0AAU7U3T6_9GAMM</name>
<geneLocation type="plasmid" evidence="1">
    <name>plasmindB</name>
</geneLocation>
<accession>A0AAU7U3T6</accession>
<sequence length="94" mass="10586">MLSEHQTRQLADNSQVDARLENEFKLLQRLTPRAPVLATFMPTSDPLTSPTLASAACSALLKSFIQKVFHHILQELQLEALQKFIQPVCRSIIT</sequence>
<evidence type="ECO:0000313" key="1">
    <source>
        <dbReference type="EMBL" id="XBV47618.1"/>
    </source>
</evidence>
<dbReference type="AlphaFoldDB" id="A0AAU7U3T6"/>
<evidence type="ECO:0008006" key="2">
    <source>
        <dbReference type="Google" id="ProtNLM"/>
    </source>
</evidence>
<dbReference type="RefSeq" id="WP_350262665.1">
    <property type="nucleotide sequence ID" value="NZ_CP158294.1"/>
</dbReference>
<proteinExistence type="predicted"/>
<dbReference type="EMBL" id="CP158294">
    <property type="protein sequence ID" value="XBV47618.1"/>
    <property type="molecule type" value="Genomic_DNA"/>
</dbReference>
<organism evidence="1">
    <name type="scientific">Pantoea sp. BJ2</name>
    <dbReference type="NCBI Taxonomy" id="3141322"/>
    <lineage>
        <taxon>Bacteria</taxon>
        <taxon>Pseudomonadati</taxon>
        <taxon>Pseudomonadota</taxon>
        <taxon>Gammaproteobacteria</taxon>
        <taxon>Enterobacterales</taxon>
        <taxon>Erwiniaceae</taxon>
        <taxon>Pantoea</taxon>
    </lineage>
</organism>
<reference evidence="1" key="1">
    <citation type="submission" date="2024-06" db="EMBL/GenBank/DDBJ databases">
        <title>Multiomics insights into the TNT degradation mechanism by Pantoea sp. BJ2 isolated from an ammunition destruction site.</title>
        <authorList>
            <person name="Luo J."/>
        </authorList>
    </citation>
    <scope>NUCLEOTIDE SEQUENCE</scope>
    <source>
        <strain evidence="1">BJ2</strain>
        <plasmid evidence="1">plasmindB</plasmid>
    </source>
</reference>
<protein>
    <recommendedName>
        <fullName evidence="2">Dilute domain-containing protein</fullName>
    </recommendedName>
</protein>
<gene>
    <name evidence="1" type="ORF">AAF463_23515</name>
</gene>
<keyword evidence="1" id="KW-0614">Plasmid</keyword>